<dbReference type="PANTHER" id="PTHR33546:SF1">
    <property type="entry name" value="LARGE, MULTIFUNCTIONAL SECRETED PROTEIN"/>
    <property type="match status" value="1"/>
</dbReference>
<dbReference type="SUPFAM" id="SSF50952">
    <property type="entry name" value="Soluble quinoprotein glucose dehydrogenase"/>
    <property type="match status" value="1"/>
</dbReference>
<protein>
    <submittedName>
        <fullName evidence="7">Membrane-bound dehydrogenase domain protein</fullName>
    </submittedName>
</protein>
<proteinExistence type="predicted"/>
<keyword evidence="3 4" id="KW-0408">Iron</keyword>
<dbReference type="AlphaFoldDB" id="D2QYU0"/>
<keyword evidence="1 4" id="KW-0349">Heme</keyword>
<dbReference type="Gene3D" id="1.25.10.10">
    <property type="entry name" value="Leucine-rich Repeat Variant"/>
    <property type="match status" value="1"/>
</dbReference>
<dbReference type="Pfam" id="PF00034">
    <property type="entry name" value="Cytochrom_C"/>
    <property type="match status" value="1"/>
</dbReference>
<keyword evidence="8" id="KW-1185">Reference proteome</keyword>
<evidence type="ECO:0000313" key="7">
    <source>
        <dbReference type="EMBL" id="ADB16395.1"/>
    </source>
</evidence>
<dbReference type="EMBL" id="CP001848">
    <property type="protein sequence ID" value="ADB16395.1"/>
    <property type="molecule type" value="Genomic_DNA"/>
</dbReference>
<dbReference type="SUPFAM" id="SSF48371">
    <property type="entry name" value="ARM repeat"/>
    <property type="match status" value="1"/>
</dbReference>
<dbReference type="OrthoDB" id="230287at2"/>
<dbReference type="InterPro" id="IPR011989">
    <property type="entry name" value="ARM-like"/>
</dbReference>
<dbReference type="SUPFAM" id="SSF46626">
    <property type="entry name" value="Cytochrome c"/>
    <property type="match status" value="1"/>
</dbReference>
<sequence precursor="true">MLPRHLNPLLVAATSLTLLFLATSQGQSEPSKATNSSSQAAPTGTRLPTDDLQQKLPRIPPREPAEALKTFAVADPFALSLVAAEPLVYDPVAAHIDASGDLYVAEMRGYSEHQEDHLGSVARLRDTDGDGTYDQRLVVADRLRWPTALFCTTHGVLVADAPDLLLLIDNNGDGVADERKLIATGFGTSNVQGLVNSLLWGIDGQIHGATSSSGAKLTQPMFPDQPPLLLSGRDFAINPLTWKITATSGGGQHGKSTSDWGDWFVCSNSDHLQLITTCDQYLAQNQQMRALTRAPIAADGPQADVYRTSPVEPWRIIRTEWRVQGVVKGIVEGGGRASGYFTSATGVTIYRGSAWSKQNCGEVFVADVGSNLIHRKRLDDTQGTYTGYRIDDKTEIVTSTDNWFRPVQFVAAPDGSLLVLDMYRETIEHPSSIPLELKRHLDLTSGNNRGRIYRLAPKAAQPAKFQPLHQLETAALVKLLAHQDGWHRDTAARLLRQQQASAAPPQLRELIRATKSPAAKVQAAHLLACAGELDAATVATLLGDSHPRVVQNGVQLSEPLLADHPEIEQALLALGRQPNLSPWVVRQIAFSLGSSTSNERYELLATLAHQISEVAGLLTALQSAVPQGAGPLLEAITRKEHRDHVPPSLRRNLLAQINAQQRNEDLAILRSLAAKLSQSEAISDHLMLVKIIAELALPAGDPLRIALREATAGKSDTLMAQAIKRSLADVAQTDLPLAQRLEALAIARQASAEQLSATLEALLHPSTPPALQVAAIEVAKQSTDRALIEIVLAHLSSLAPQPHAAAIEALASRPAWAALLLEQVANGKLPLTEVPLERLALWTKDKHQPLAQLASNLAEKLSKSSRAEVVATYEKSLALAGDAARGREVYKRVCAACHKVENDGFEIGPNLAAMKARGASAIVLAVMDPSREVNPQFLSYVALTTDGRTATGMLASENATSITLRRAQNQSDSLLRSEIDQLRSTGKSLMPEGLERDLTEQNLADLIAFIMSLP</sequence>
<dbReference type="InterPro" id="IPR009056">
    <property type="entry name" value="Cyt_c-like_dom"/>
</dbReference>
<dbReference type="Proteomes" id="UP000001887">
    <property type="component" value="Chromosome"/>
</dbReference>
<evidence type="ECO:0000256" key="4">
    <source>
        <dbReference type="PROSITE-ProRule" id="PRU00433"/>
    </source>
</evidence>
<evidence type="ECO:0000256" key="3">
    <source>
        <dbReference type="ARBA" id="ARBA00023004"/>
    </source>
</evidence>
<feature type="compositionally biased region" description="Polar residues" evidence="5">
    <location>
        <begin position="25"/>
        <end position="42"/>
    </location>
</feature>
<dbReference type="InterPro" id="IPR016024">
    <property type="entry name" value="ARM-type_fold"/>
</dbReference>
<name>D2QYU0_PIRSD</name>
<evidence type="ECO:0000259" key="6">
    <source>
        <dbReference type="PROSITE" id="PS51007"/>
    </source>
</evidence>
<evidence type="ECO:0000256" key="1">
    <source>
        <dbReference type="ARBA" id="ARBA00022617"/>
    </source>
</evidence>
<gene>
    <name evidence="7" type="ordered locus">Psta_1720</name>
</gene>
<organism evidence="7 8">
    <name type="scientific">Pirellula staleyi (strain ATCC 27377 / DSM 6068 / ICPB 4128)</name>
    <name type="common">Pirella staleyi</name>
    <dbReference type="NCBI Taxonomy" id="530564"/>
    <lineage>
        <taxon>Bacteria</taxon>
        <taxon>Pseudomonadati</taxon>
        <taxon>Planctomycetota</taxon>
        <taxon>Planctomycetia</taxon>
        <taxon>Pirellulales</taxon>
        <taxon>Pirellulaceae</taxon>
        <taxon>Pirellula</taxon>
    </lineage>
</organism>
<dbReference type="Gene3D" id="2.120.10.30">
    <property type="entry name" value="TolB, C-terminal domain"/>
    <property type="match status" value="1"/>
</dbReference>
<dbReference type="HOGENOM" id="CLU_004500_1_0_0"/>
<dbReference type="Pfam" id="PF23500">
    <property type="entry name" value="DUF7133"/>
    <property type="match status" value="1"/>
</dbReference>
<dbReference type="GO" id="GO:0020037">
    <property type="term" value="F:heme binding"/>
    <property type="evidence" value="ECO:0007669"/>
    <property type="project" value="InterPro"/>
</dbReference>
<dbReference type="NCBIfam" id="TIGR02603">
    <property type="entry name" value="CxxCH_TIGR02603"/>
    <property type="match status" value="1"/>
</dbReference>
<evidence type="ECO:0000256" key="2">
    <source>
        <dbReference type="ARBA" id="ARBA00022723"/>
    </source>
</evidence>
<dbReference type="STRING" id="530564.Psta_1720"/>
<dbReference type="NCBIfam" id="TIGR02604">
    <property type="entry name" value="Piru_Ver_Nterm"/>
    <property type="match status" value="1"/>
</dbReference>
<dbReference type="Gene3D" id="1.10.760.10">
    <property type="entry name" value="Cytochrome c-like domain"/>
    <property type="match status" value="1"/>
</dbReference>
<keyword evidence="2 4" id="KW-0479">Metal-binding</keyword>
<dbReference type="InterPro" id="IPR011041">
    <property type="entry name" value="Quinoprot_gluc/sorb_DH_b-prop"/>
</dbReference>
<dbReference type="InterPro" id="IPR011042">
    <property type="entry name" value="6-blade_b-propeller_TolB-like"/>
</dbReference>
<dbReference type="GO" id="GO:0046872">
    <property type="term" value="F:metal ion binding"/>
    <property type="evidence" value="ECO:0007669"/>
    <property type="project" value="UniProtKB-KW"/>
</dbReference>
<dbReference type="InterPro" id="IPR013427">
    <property type="entry name" value="Haem-bd_dom_put"/>
</dbReference>
<evidence type="ECO:0000256" key="5">
    <source>
        <dbReference type="SAM" id="MobiDB-lite"/>
    </source>
</evidence>
<feature type="domain" description="Cytochrome c" evidence="6">
    <location>
        <begin position="881"/>
        <end position="1014"/>
    </location>
</feature>
<reference evidence="7 8" key="1">
    <citation type="journal article" date="2009" name="Stand. Genomic Sci.">
        <title>Complete genome sequence of Pirellula staleyi type strain (ATCC 27377).</title>
        <authorList>
            <person name="Clum A."/>
            <person name="Tindall B.J."/>
            <person name="Sikorski J."/>
            <person name="Ivanova N."/>
            <person name="Mavrommatis K."/>
            <person name="Lucas S."/>
            <person name="Glavina del Rio T."/>
            <person name="Nolan M."/>
            <person name="Chen F."/>
            <person name="Tice H."/>
            <person name="Pitluck S."/>
            <person name="Cheng J.F."/>
            <person name="Chertkov O."/>
            <person name="Brettin T."/>
            <person name="Han C."/>
            <person name="Detter J.C."/>
            <person name="Kuske C."/>
            <person name="Bruce D."/>
            <person name="Goodwin L."/>
            <person name="Ovchinikova G."/>
            <person name="Pati A."/>
            <person name="Mikhailova N."/>
            <person name="Chen A."/>
            <person name="Palaniappan K."/>
            <person name="Land M."/>
            <person name="Hauser L."/>
            <person name="Chang Y.J."/>
            <person name="Jeffries C.D."/>
            <person name="Chain P."/>
            <person name="Rohde M."/>
            <person name="Goker M."/>
            <person name="Bristow J."/>
            <person name="Eisen J.A."/>
            <person name="Markowitz V."/>
            <person name="Hugenholtz P."/>
            <person name="Kyrpides N.C."/>
            <person name="Klenk H.P."/>
            <person name="Lapidus A."/>
        </authorList>
    </citation>
    <scope>NUCLEOTIDE SEQUENCE [LARGE SCALE GENOMIC DNA]</scope>
    <source>
        <strain evidence="8">ATCC 27377 / DSM 6068 / ICPB 4128</strain>
    </source>
</reference>
<dbReference type="PANTHER" id="PTHR33546">
    <property type="entry name" value="LARGE, MULTIFUNCTIONAL SECRETED PROTEIN-RELATED"/>
    <property type="match status" value="1"/>
</dbReference>
<accession>D2QYU0</accession>
<dbReference type="InterPro" id="IPR013428">
    <property type="entry name" value="Membrane-bound_put_N"/>
</dbReference>
<dbReference type="PROSITE" id="PS51007">
    <property type="entry name" value="CYTC"/>
    <property type="match status" value="1"/>
</dbReference>
<feature type="region of interest" description="Disordered" evidence="5">
    <location>
        <begin position="25"/>
        <end position="57"/>
    </location>
</feature>
<dbReference type="GO" id="GO:0009055">
    <property type="term" value="F:electron transfer activity"/>
    <property type="evidence" value="ECO:0007669"/>
    <property type="project" value="InterPro"/>
</dbReference>
<evidence type="ECO:0000313" key="8">
    <source>
        <dbReference type="Proteomes" id="UP000001887"/>
    </source>
</evidence>
<dbReference type="KEGG" id="psl:Psta_1720"/>
<dbReference type="InterPro" id="IPR055557">
    <property type="entry name" value="DUF7133"/>
</dbReference>
<dbReference type="InterPro" id="IPR036909">
    <property type="entry name" value="Cyt_c-like_dom_sf"/>
</dbReference>
<dbReference type="eggNOG" id="COG3474">
    <property type="taxonomic scope" value="Bacteria"/>
</dbReference>